<sequence length="36" mass="4237">MLKIAEYTKQNKKLGHLGSKWYGMGYKKCGIYKLEK</sequence>
<proteinExistence type="predicted"/>
<evidence type="ECO:0000313" key="1">
    <source>
        <dbReference type="EMBL" id="DAD79810.1"/>
    </source>
</evidence>
<dbReference type="EMBL" id="BK014873">
    <property type="protein sequence ID" value="DAD79810.1"/>
    <property type="molecule type" value="Genomic_DNA"/>
</dbReference>
<name>A0A8S5MC46_9CAUD</name>
<protein>
    <submittedName>
        <fullName evidence="1">Uncharacterized protein</fullName>
    </submittedName>
</protein>
<reference evidence="1" key="1">
    <citation type="journal article" date="2021" name="Proc. Natl. Acad. Sci. U.S.A.">
        <title>A Catalog of Tens of Thousands of Viruses from Human Metagenomes Reveals Hidden Associations with Chronic Diseases.</title>
        <authorList>
            <person name="Tisza M.J."/>
            <person name="Buck C.B."/>
        </authorList>
    </citation>
    <scope>NUCLEOTIDE SEQUENCE</scope>
    <source>
        <strain evidence="1">Ctj9o3</strain>
    </source>
</reference>
<accession>A0A8S5MC46</accession>
<organism evidence="1">
    <name type="scientific">Myoviridae sp. ctj9o3</name>
    <dbReference type="NCBI Taxonomy" id="2826688"/>
    <lineage>
        <taxon>Viruses</taxon>
        <taxon>Duplodnaviria</taxon>
        <taxon>Heunggongvirae</taxon>
        <taxon>Uroviricota</taxon>
        <taxon>Caudoviricetes</taxon>
    </lineage>
</organism>